<dbReference type="InterPro" id="IPR024727">
    <property type="entry name" value="NAD_Glu_DH_N_ACT1"/>
</dbReference>
<dbReference type="Pfam" id="PF21074">
    <property type="entry name" value="GDH_C"/>
    <property type="match status" value="1"/>
</dbReference>
<dbReference type="Proteomes" id="UP001501570">
    <property type="component" value="Unassembled WGS sequence"/>
</dbReference>
<feature type="domain" description="NAD-glutamate dehydrogenase N-terminal ACT1" evidence="4">
    <location>
        <begin position="121"/>
        <end position="259"/>
    </location>
</feature>
<dbReference type="InterPro" id="IPR049056">
    <property type="entry name" value="NAD_Glu_DH_HM3"/>
</dbReference>
<evidence type="ECO:0000256" key="1">
    <source>
        <dbReference type="SAM" id="MobiDB-lite"/>
    </source>
</evidence>
<dbReference type="Pfam" id="PF05088">
    <property type="entry name" value="Bac_GDH_CD"/>
    <property type="match status" value="1"/>
</dbReference>
<dbReference type="InterPro" id="IPR007780">
    <property type="entry name" value="NAD_Glu_DH_bac"/>
</dbReference>
<dbReference type="InterPro" id="IPR049059">
    <property type="entry name" value="NAD_Glu_DH_HM1"/>
</dbReference>
<evidence type="ECO:0000313" key="7">
    <source>
        <dbReference type="EMBL" id="GAA5182290.1"/>
    </source>
</evidence>
<evidence type="ECO:0000259" key="3">
    <source>
        <dbReference type="Pfam" id="PF21074"/>
    </source>
</evidence>
<feature type="region of interest" description="Disordered" evidence="1">
    <location>
        <begin position="1"/>
        <end position="98"/>
    </location>
</feature>
<dbReference type="InterPro" id="IPR036291">
    <property type="entry name" value="NAD(P)-bd_dom_sf"/>
</dbReference>
<dbReference type="PANTHER" id="PTHR43403:SF1">
    <property type="entry name" value="NAD-SPECIFIC GLUTAMATE DEHYDROGENASE"/>
    <property type="match status" value="1"/>
</dbReference>
<dbReference type="InterPro" id="IPR046346">
    <property type="entry name" value="Aminoacid_DH-like_N_sf"/>
</dbReference>
<dbReference type="Pfam" id="PF21075">
    <property type="entry name" value="GDH_ACT1"/>
    <property type="match status" value="1"/>
</dbReference>
<comment type="caution">
    <text evidence="7">The sequence shown here is derived from an EMBL/GenBank/DDBJ whole genome shotgun (WGS) entry which is preliminary data.</text>
</comment>
<sequence length="1704" mass="188323">MDRAATSVDAADQSTGDDTEESTTSEDPTGQGGTGEGTGRSAGTGSTGQTIKYRADRGGAAPGSRVLDDPDAVEDIEETGRTGDGEETEDTELDQPIPDAERLVTEAVALAGDDLDSARLVRRYWRFAPDEELVGLTPAEMLSGARAHRELAEQRVPGELKLRVGDSPDQELTILEIVTDDMPFLVDTVTSALTTRGLSVHLLVHPLVVVRREPLGRLIEVCADVEADDAISGDVVESWMRLSIDRVRGDAARDELRRDVQRVLTDVREAVEDWPRMRSRALAIADELADRSLPVPERDIADSIELMRWLVDEHFTFLGYREYRLAGGSGQEGAGAAGGEAPTLNGMRLQAVLGTGLGILRQDETAPRMLSSMAPEARAKILEKRLLVITKANSRSTVHRSSYLDYIGIKTFDSDGNVVGERRFLGLFSSSAYLGSVRDLPVVRRKVEAALERSGLSERSHSGKDLLAILEDYPRDELFQIRTEELYDTVMGVLRLAGRRALRLFLRQDAYGRFISCLVFMPRDRFTTENRLRIQTILQRELNGVGIDYATRVGESVLARIHFIVRTDPSAPPVDIDAAAIQEQLVEATRNWDDDFRLILELKLGEEQSRDLFPRYAPAFPDAYKDEHNPYEAVQDIAKLELLDEPGELATHIFRKRKDDSNVHFKVFRYGEPMMLSTVLPVLHSLGVRVSDERPYEITRADATIYLYDFGLLLPPQARDLPEIRAHMENAFSSTWRGEAEIDGFNELVVRAGLTWRQVVILRAYAKYLRQAGAVYSQGSMENTLISNPGIAALLVALFETRFSPSLKLSDEDRSLQSKELVTAIGRQLDGVASLDQDRILRSYLTLIQATLRTSFFQRGADGRPKSYVAFKLEPRAIPDLPAPRPRYEIWVYSPRFEGVHLRFGPVARGGLRWSDRRDDFRTEILGLVKAQMVKNAVIVPVGAKGGFVLKQAPADRDGYLAEGVSCYKMFISALLDVTDNLVGGVIVRPRDVVRHDGDDPYLVVAADKGTATFSDTANEISLAYGFWLGDAFASGGSAGYDHKKMGITAKGAWESVKRHFRERGVDTQGQDFTVVGVGDMSGDVFGNGMLLSEHIRLVAAFDHRHIFLDPDPDAATSFAERRRMFDLPRSSWADYDQSLISAGGGVWPRTAKSIPISEQIRRALDLNESVTAMAPNDLMKAILLAPVDLLWNGGIGTYVKASSESHAEVGDKANDAIRVNGAQVRAKVVGEGGNLGLTQRGRVEYATAGGRICTDSIDNSAGVDTSDHEVNIKILLADAALAGPERDALLVETTDEVGELVLRDNYDQATALGNARAQAHSLLPVHRRLISELERDGRLDRALEAMPTDDELAARFAAGNGLTSPEFAVLLSYVKIGLEDEVNSSPLPDEDWTHETLVDYFPTPLRERYEELMPGHALRREIVTTQLVNQTVNRGGITFVYRVVEETGASPADVIRAFSVVRDVFGLPDLWRAVEELDNRVPTEAQTTLHLELRRLIDRGVRWLVTNRRSPLNVTEEVERLRPGVQRLLPELGRLFCGQERASLQARVDRLTGMGIPPALAERAARVIYGFGLMDIVSAADGTGRDLIEVASVYYELSDRFQVDALLSKISLLPRDDRWQTLARMALRYDLYGALAALTSEVLASTDRDQPAAERVTAWEHANSAAIGRARNAMVEFQEANADLAALSVLLRQIRTLVRTAGS</sequence>
<dbReference type="PANTHER" id="PTHR43403">
    <property type="entry name" value="NAD-SPECIFIC GLUTAMATE DEHYDROGENASE"/>
    <property type="match status" value="1"/>
</dbReference>
<feature type="domain" description="NAD-specific glutamate dehydrogenase C-terminal" evidence="3">
    <location>
        <begin position="1360"/>
        <end position="1696"/>
    </location>
</feature>
<evidence type="ECO:0000259" key="6">
    <source>
        <dbReference type="Pfam" id="PF21077"/>
    </source>
</evidence>
<dbReference type="SUPFAM" id="SSF53223">
    <property type="entry name" value="Aminoacid dehydrogenase-like, N-terminal domain"/>
    <property type="match status" value="1"/>
</dbReference>
<dbReference type="PIRSF" id="PIRSF036761">
    <property type="entry name" value="GDH_Mll4104"/>
    <property type="match status" value="1"/>
</dbReference>
<feature type="domain" description="NAD-glutamate dehydrogenase ACT3" evidence="6">
    <location>
        <begin position="649"/>
        <end position="717"/>
    </location>
</feature>
<keyword evidence="8" id="KW-1185">Reference proteome</keyword>
<feature type="domain" description="NAD-glutamate dehydrogenase ACT2" evidence="5">
    <location>
        <begin position="503"/>
        <end position="593"/>
    </location>
</feature>
<dbReference type="InterPro" id="IPR048381">
    <property type="entry name" value="GDH_C"/>
</dbReference>
<evidence type="ECO:0000259" key="5">
    <source>
        <dbReference type="Pfam" id="PF21076"/>
    </source>
</evidence>
<dbReference type="Pfam" id="PF21078">
    <property type="entry name" value="GDH_HM3"/>
    <property type="match status" value="1"/>
</dbReference>
<feature type="compositionally biased region" description="Acidic residues" evidence="1">
    <location>
        <begin position="15"/>
        <end position="24"/>
    </location>
</feature>
<dbReference type="InterPro" id="IPR049062">
    <property type="entry name" value="NAD_Glu_DH_ACT2"/>
</dbReference>
<organism evidence="7 8">
    <name type="scientific">Rugosimonospora acidiphila</name>
    <dbReference type="NCBI Taxonomy" id="556531"/>
    <lineage>
        <taxon>Bacteria</taxon>
        <taxon>Bacillati</taxon>
        <taxon>Actinomycetota</taxon>
        <taxon>Actinomycetes</taxon>
        <taxon>Micromonosporales</taxon>
        <taxon>Micromonosporaceae</taxon>
        <taxon>Rugosimonospora</taxon>
    </lineage>
</organism>
<accession>A0ABP9RQ23</accession>
<dbReference type="InterPro" id="IPR049058">
    <property type="entry name" value="NAD_Glu_DH_HM2"/>
</dbReference>
<dbReference type="Pfam" id="PF21077">
    <property type="entry name" value="GDH_ACT3"/>
    <property type="match status" value="1"/>
</dbReference>
<dbReference type="InterPro" id="IPR028971">
    <property type="entry name" value="NAD-GDH_cat"/>
</dbReference>
<evidence type="ECO:0000259" key="4">
    <source>
        <dbReference type="Pfam" id="PF21075"/>
    </source>
</evidence>
<name>A0ABP9RQ23_9ACTN</name>
<dbReference type="SUPFAM" id="SSF51735">
    <property type="entry name" value="NAD(P)-binding Rossmann-fold domains"/>
    <property type="match status" value="1"/>
</dbReference>
<proteinExistence type="predicted"/>
<dbReference type="Gene3D" id="3.40.50.720">
    <property type="entry name" value="NAD(P)-binding Rossmann-like Domain"/>
    <property type="match status" value="1"/>
</dbReference>
<gene>
    <name evidence="7" type="ORF">GCM10023322_18960</name>
</gene>
<evidence type="ECO:0000313" key="8">
    <source>
        <dbReference type="Proteomes" id="UP001501570"/>
    </source>
</evidence>
<evidence type="ECO:0000259" key="2">
    <source>
        <dbReference type="Pfam" id="PF05088"/>
    </source>
</evidence>
<dbReference type="Pfam" id="PF21079">
    <property type="entry name" value="GDH_HM2"/>
    <property type="match status" value="1"/>
</dbReference>
<dbReference type="Pfam" id="PF21076">
    <property type="entry name" value="GDH_ACT2"/>
    <property type="match status" value="1"/>
</dbReference>
<dbReference type="Pfam" id="PF21073">
    <property type="entry name" value="GDH_HM1"/>
    <property type="match status" value="1"/>
</dbReference>
<dbReference type="RefSeq" id="WP_345628000.1">
    <property type="nucleotide sequence ID" value="NZ_BAABJQ010000004.1"/>
</dbReference>
<dbReference type="EMBL" id="BAABJQ010000004">
    <property type="protein sequence ID" value="GAA5182290.1"/>
    <property type="molecule type" value="Genomic_DNA"/>
</dbReference>
<feature type="domain" description="NAD-glutamate dehydrogenase catalytic" evidence="2">
    <location>
        <begin position="825"/>
        <end position="1314"/>
    </location>
</feature>
<protein>
    <submittedName>
        <fullName evidence="7">NAD-glutamate dehydrogenase</fullName>
    </submittedName>
</protein>
<dbReference type="InterPro" id="IPR049064">
    <property type="entry name" value="NAD_Glu_DH_ACT3"/>
</dbReference>
<feature type="compositionally biased region" description="Gly residues" evidence="1">
    <location>
        <begin position="30"/>
        <end position="46"/>
    </location>
</feature>
<reference evidence="8" key="1">
    <citation type="journal article" date="2019" name="Int. J. Syst. Evol. Microbiol.">
        <title>The Global Catalogue of Microorganisms (GCM) 10K type strain sequencing project: providing services to taxonomists for standard genome sequencing and annotation.</title>
        <authorList>
            <consortium name="The Broad Institute Genomics Platform"/>
            <consortium name="The Broad Institute Genome Sequencing Center for Infectious Disease"/>
            <person name="Wu L."/>
            <person name="Ma J."/>
        </authorList>
    </citation>
    <scope>NUCLEOTIDE SEQUENCE [LARGE SCALE GENOMIC DNA]</scope>
    <source>
        <strain evidence="8">JCM 18304</strain>
    </source>
</reference>